<protein>
    <submittedName>
        <fullName evidence="3">CCAAT/enhancer-binding protein zeta-like</fullName>
    </submittedName>
</protein>
<feature type="compositionally biased region" description="Acidic residues" evidence="1">
    <location>
        <begin position="114"/>
        <end position="123"/>
    </location>
</feature>
<evidence type="ECO:0000313" key="2">
    <source>
        <dbReference type="Proteomes" id="UP000694891"/>
    </source>
</evidence>
<dbReference type="GO" id="GO:0005634">
    <property type="term" value="C:nucleus"/>
    <property type="evidence" value="ECO:0007669"/>
    <property type="project" value="TreeGrafter"/>
</dbReference>
<dbReference type="InterPro" id="IPR040155">
    <property type="entry name" value="CEBPZ/Mak21-like"/>
</dbReference>
<sequence>LALHFHPSVSLFAKTILQGDSIQYSGDPLQDFTLIRFLDRFVFRNPKQLKGKQNTDSAAMMPKQRLPANSLPVNCAEFLAKDESQIPVDEVFFYRYFKKHEQEKQTRRPRRDGDDESLEDVDDDEFEKLLDSCEGDSYFTDLGVDDLDFAGNVKSKQGKKAAEDSDEDDSDVDDLDDEEVSLGSMDEEDFGDELDDEGGAFMDPDGGGDDDDDDDEVPELEDDDDDGDAAAAAFGDSDDDDMEAPDITPRTKKGKRKSSEELDFSGSLGSKQGKKKKKEKTNAAMFASAEEFGSLLDENAGSKFDNIGLNAMANRDKAGLKQLKWESQRDDWIHDRDVKTLRRKKTMFNKKKPMFGRARTAGRTFGNKKKKK</sequence>
<organism evidence="2 3">
    <name type="scientific">Stegastes partitus</name>
    <name type="common">bicolor damselfish</name>
    <dbReference type="NCBI Taxonomy" id="144197"/>
    <lineage>
        <taxon>Eukaryota</taxon>
        <taxon>Metazoa</taxon>
        <taxon>Chordata</taxon>
        <taxon>Craniata</taxon>
        <taxon>Vertebrata</taxon>
        <taxon>Euteleostomi</taxon>
        <taxon>Actinopterygii</taxon>
        <taxon>Neopterygii</taxon>
        <taxon>Teleostei</taxon>
        <taxon>Neoteleostei</taxon>
        <taxon>Acanthomorphata</taxon>
        <taxon>Ovalentaria</taxon>
        <taxon>Pomacentridae</taxon>
        <taxon>Stegastes</taxon>
    </lineage>
</organism>
<proteinExistence type="predicted"/>
<feature type="compositionally biased region" description="Acidic residues" evidence="1">
    <location>
        <begin position="164"/>
        <end position="198"/>
    </location>
</feature>
<dbReference type="PANTHER" id="PTHR12048:SF0">
    <property type="entry name" value="CCAAT_ENHANCER-BINDING PROTEIN ZETA"/>
    <property type="match status" value="1"/>
</dbReference>
<dbReference type="Proteomes" id="UP000694891">
    <property type="component" value="Unplaced"/>
</dbReference>
<dbReference type="PANTHER" id="PTHR12048">
    <property type="entry name" value="CCAAT-BINDING FACTOR-RELATED"/>
    <property type="match status" value="1"/>
</dbReference>
<evidence type="ECO:0000313" key="3">
    <source>
        <dbReference type="RefSeq" id="XP_008304681.1"/>
    </source>
</evidence>
<feature type="region of interest" description="Disordered" evidence="1">
    <location>
        <begin position="104"/>
        <end position="123"/>
    </location>
</feature>
<feature type="region of interest" description="Disordered" evidence="1">
    <location>
        <begin position="154"/>
        <end position="282"/>
    </location>
</feature>
<dbReference type="AlphaFoldDB" id="A0A9Y4NW63"/>
<accession>A0A9Y4NW63</accession>
<reference evidence="3" key="1">
    <citation type="submission" date="2025-08" db="UniProtKB">
        <authorList>
            <consortium name="RefSeq"/>
        </authorList>
    </citation>
    <scope>IDENTIFICATION</scope>
</reference>
<keyword evidence="2" id="KW-1185">Reference proteome</keyword>
<evidence type="ECO:0000256" key="1">
    <source>
        <dbReference type="SAM" id="MobiDB-lite"/>
    </source>
</evidence>
<dbReference type="GeneID" id="103376097"/>
<name>A0A9Y4NW63_9TELE</name>
<gene>
    <name evidence="3" type="primary">LOC103376097</name>
</gene>
<feature type="compositionally biased region" description="Acidic residues" evidence="1">
    <location>
        <begin position="206"/>
        <end position="228"/>
    </location>
</feature>
<feature type="non-terminal residue" evidence="3">
    <location>
        <position position="1"/>
    </location>
</feature>
<dbReference type="RefSeq" id="XP_008304681.1">
    <property type="nucleotide sequence ID" value="XM_008306459.1"/>
</dbReference>